<feature type="domain" description="GFO/IDH/MocA-like oxidoreductase" evidence="2">
    <location>
        <begin position="152"/>
        <end position="229"/>
    </location>
</feature>
<dbReference type="Gene3D" id="3.40.50.720">
    <property type="entry name" value="NAD(P)-binding Rossmann-like Domain"/>
    <property type="match status" value="1"/>
</dbReference>
<dbReference type="SUPFAM" id="SSF51735">
    <property type="entry name" value="NAD(P)-binding Rossmann-fold domains"/>
    <property type="match status" value="1"/>
</dbReference>
<organism evidence="3">
    <name type="scientific">marine sediment metagenome</name>
    <dbReference type="NCBI Taxonomy" id="412755"/>
    <lineage>
        <taxon>unclassified sequences</taxon>
        <taxon>metagenomes</taxon>
        <taxon>ecological metagenomes</taxon>
    </lineage>
</organism>
<dbReference type="EMBL" id="LAZR01000091">
    <property type="protein sequence ID" value="KKN92808.1"/>
    <property type="molecule type" value="Genomic_DNA"/>
</dbReference>
<dbReference type="InterPro" id="IPR036291">
    <property type="entry name" value="NAD(P)-bd_dom_sf"/>
</dbReference>
<dbReference type="Gene3D" id="3.30.360.10">
    <property type="entry name" value="Dihydrodipicolinate Reductase, domain 2"/>
    <property type="match status" value="1"/>
</dbReference>
<comment type="caution">
    <text evidence="3">The sequence shown here is derived from an EMBL/GenBank/DDBJ whole genome shotgun (WGS) entry which is preliminary data.</text>
</comment>
<protein>
    <submittedName>
        <fullName evidence="3">Uncharacterized protein</fullName>
    </submittedName>
</protein>
<feature type="domain" description="Gfo/Idh/MocA-like oxidoreductase N-terminal" evidence="1">
    <location>
        <begin position="4"/>
        <end position="119"/>
    </location>
</feature>
<evidence type="ECO:0000259" key="1">
    <source>
        <dbReference type="Pfam" id="PF01408"/>
    </source>
</evidence>
<proteinExistence type="predicted"/>
<dbReference type="SUPFAM" id="SSF55347">
    <property type="entry name" value="Glyceraldehyde-3-phosphate dehydrogenase-like, C-terminal domain"/>
    <property type="match status" value="1"/>
</dbReference>
<gene>
    <name evidence="3" type="ORF">LCGC14_0203350</name>
</gene>
<dbReference type="InterPro" id="IPR055170">
    <property type="entry name" value="GFO_IDH_MocA-like_dom"/>
</dbReference>
<dbReference type="GO" id="GO:0000166">
    <property type="term" value="F:nucleotide binding"/>
    <property type="evidence" value="ECO:0007669"/>
    <property type="project" value="InterPro"/>
</dbReference>
<dbReference type="PANTHER" id="PTHR43377:SF1">
    <property type="entry name" value="BILIVERDIN REDUCTASE A"/>
    <property type="match status" value="1"/>
</dbReference>
<dbReference type="AlphaFoldDB" id="A0A0F9XL23"/>
<dbReference type="PANTHER" id="PTHR43377">
    <property type="entry name" value="BILIVERDIN REDUCTASE A"/>
    <property type="match status" value="1"/>
</dbReference>
<dbReference type="InterPro" id="IPR000683">
    <property type="entry name" value="Gfo/Idh/MocA-like_OxRdtase_N"/>
</dbReference>
<reference evidence="3" key="1">
    <citation type="journal article" date="2015" name="Nature">
        <title>Complex archaea that bridge the gap between prokaryotes and eukaryotes.</title>
        <authorList>
            <person name="Spang A."/>
            <person name="Saw J.H."/>
            <person name="Jorgensen S.L."/>
            <person name="Zaremba-Niedzwiedzka K."/>
            <person name="Martijn J."/>
            <person name="Lind A.E."/>
            <person name="van Eijk R."/>
            <person name="Schleper C."/>
            <person name="Guy L."/>
            <person name="Ettema T.J."/>
        </authorList>
    </citation>
    <scope>NUCLEOTIDE SEQUENCE</scope>
</reference>
<dbReference type="Pfam" id="PF01408">
    <property type="entry name" value="GFO_IDH_MocA"/>
    <property type="match status" value="1"/>
</dbReference>
<sequence length="349" mass="38042">MSCRVAVIGAGRMGKLHARVLNDMTDVELVCVVDINQATAKAVAKQRGCKALFDPAEAVDMVDAAVIAVPTVKHLEAARPFLEAGKSLLIEKPLADTAAAAKELLDLAQTHNASVQVGHTERFNPAVLSMQKYDIHPKFIEAHRISPFTFRSADIGVVFDMMIHDLDLVLMMASGGVDRIDAVGVNVLGRHEDICNARLSFGDGCVANVTASRLAIKTERKMRIFSENAYVSVDYGRKLGIVVTKEANLDLIQMARTMDLDDLAELAESVDYRSLLKIEELTIDESVEPLRRQAEAFRRTVIEGAPPVVSAADGFAAVQLATDIVQAVKDHPWDGQESTRKGLDILDRN</sequence>
<name>A0A0F9XL23_9ZZZZ</name>
<accession>A0A0F9XL23</accession>
<evidence type="ECO:0000313" key="3">
    <source>
        <dbReference type="EMBL" id="KKN92808.1"/>
    </source>
</evidence>
<evidence type="ECO:0000259" key="2">
    <source>
        <dbReference type="Pfam" id="PF22725"/>
    </source>
</evidence>
<dbReference type="InterPro" id="IPR051450">
    <property type="entry name" value="Gfo/Idh/MocA_Oxidoreductases"/>
</dbReference>
<dbReference type="Pfam" id="PF22725">
    <property type="entry name" value="GFO_IDH_MocA_C3"/>
    <property type="match status" value="1"/>
</dbReference>